<evidence type="ECO:0000256" key="15">
    <source>
        <dbReference type="ARBA" id="ARBA00022840"/>
    </source>
</evidence>
<name>A0A2I0V7Q1_9ASPA</name>
<dbReference type="FunFam" id="3.80.10.10:FF:000041">
    <property type="entry name" value="LRR receptor-like serine/threonine-protein kinase ERECTA"/>
    <property type="match status" value="1"/>
</dbReference>
<evidence type="ECO:0000256" key="10">
    <source>
        <dbReference type="ARBA" id="ARBA00022692"/>
    </source>
</evidence>
<evidence type="ECO:0000259" key="24">
    <source>
        <dbReference type="PROSITE" id="PS50011"/>
    </source>
</evidence>
<dbReference type="AlphaFoldDB" id="A0A2I0V7Q1"/>
<dbReference type="Gene3D" id="3.80.10.10">
    <property type="entry name" value="Ribonuclease Inhibitor"/>
    <property type="match status" value="4"/>
</dbReference>
<proteinExistence type="inferred from homology"/>
<comment type="catalytic activity">
    <reaction evidence="20">
        <text>L-threonyl-[protein] + ATP = O-phospho-L-threonyl-[protein] + ADP + H(+)</text>
        <dbReference type="Rhea" id="RHEA:46608"/>
        <dbReference type="Rhea" id="RHEA-COMP:11060"/>
        <dbReference type="Rhea" id="RHEA-COMP:11605"/>
        <dbReference type="ChEBI" id="CHEBI:15378"/>
        <dbReference type="ChEBI" id="CHEBI:30013"/>
        <dbReference type="ChEBI" id="CHEBI:30616"/>
        <dbReference type="ChEBI" id="CHEBI:61977"/>
        <dbReference type="ChEBI" id="CHEBI:456216"/>
        <dbReference type="EC" id="2.7.11.1"/>
    </reaction>
</comment>
<keyword evidence="12" id="KW-0677">Repeat</keyword>
<feature type="domain" description="Protein kinase" evidence="24">
    <location>
        <begin position="800"/>
        <end position="1077"/>
    </location>
</feature>
<dbReference type="InterPro" id="IPR017441">
    <property type="entry name" value="Protein_kinase_ATP_BS"/>
</dbReference>
<keyword evidence="8" id="KW-0433">Leucine-rich repeat</keyword>
<dbReference type="InterPro" id="IPR000719">
    <property type="entry name" value="Prot_kinase_dom"/>
</dbReference>
<dbReference type="InterPro" id="IPR011009">
    <property type="entry name" value="Kinase-like_dom_sf"/>
</dbReference>
<evidence type="ECO:0000256" key="20">
    <source>
        <dbReference type="ARBA" id="ARBA00047899"/>
    </source>
</evidence>
<evidence type="ECO:0000256" key="6">
    <source>
        <dbReference type="ARBA" id="ARBA00022527"/>
    </source>
</evidence>
<evidence type="ECO:0000256" key="3">
    <source>
        <dbReference type="ARBA" id="ARBA00009592"/>
    </source>
</evidence>
<reference evidence="25 26" key="1">
    <citation type="journal article" date="2016" name="Sci. Rep.">
        <title>The Dendrobium catenatum Lindl. genome sequence provides insights into polysaccharide synthase, floral development and adaptive evolution.</title>
        <authorList>
            <person name="Zhang G.Q."/>
            <person name="Xu Q."/>
            <person name="Bian C."/>
            <person name="Tsai W.C."/>
            <person name="Yeh C.M."/>
            <person name="Liu K.W."/>
            <person name="Yoshida K."/>
            <person name="Zhang L.S."/>
            <person name="Chang S.B."/>
            <person name="Chen F."/>
            <person name="Shi Y."/>
            <person name="Su Y.Y."/>
            <person name="Zhang Y.Q."/>
            <person name="Chen L.J."/>
            <person name="Yin Y."/>
            <person name="Lin M."/>
            <person name="Huang H."/>
            <person name="Deng H."/>
            <person name="Wang Z.W."/>
            <person name="Zhu S.L."/>
            <person name="Zhao X."/>
            <person name="Deng C."/>
            <person name="Niu S.C."/>
            <person name="Huang J."/>
            <person name="Wang M."/>
            <person name="Liu G.H."/>
            <person name="Yang H.J."/>
            <person name="Xiao X.J."/>
            <person name="Hsiao Y.Y."/>
            <person name="Wu W.L."/>
            <person name="Chen Y.Y."/>
            <person name="Mitsuda N."/>
            <person name="Ohme-Takagi M."/>
            <person name="Luo Y.B."/>
            <person name="Van de Peer Y."/>
            <person name="Liu Z.J."/>
        </authorList>
    </citation>
    <scope>NUCLEOTIDE SEQUENCE [LARGE SCALE GENOMIC DNA]</scope>
    <source>
        <tissue evidence="25">The whole plant</tissue>
    </source>
</reference>
<keyword evidence="17 23" id="KW-0472">Membrane</keyword>
<dbReference type="FunFam" id="3.80.10.10:FF:000213">
    <property type="entry name" value="Tyrosine-sulfated glycopeptide receptor 1"/>
    <property type="match status" value="1"/>
</dbReference>
<evidence type="ECO:0000256" key="11">
    <source>
        <dbReference type="ARBA" id="ARBA00022729"/>
    </source>
</evidence>
<dbReference type="GO" id="GO:0005886">
    <property type="term" value="C:plasma membrane"/>
    <property type="evidence" value="ECO:0007669"/>
    <property type="project" value="UniProtKB-SubCell"/>
</dbReference>
<dbReference type="InterPro" id="IPR032675">
    <property type="entry name" value="LRR_dom_sf"/>
</dbReference>
<feature type="binding site" evidence="22">
    <location>
        <position position="828"/>
    </location>
    <ligand>
        <name>ATP</name>
        <dbReference type="ChEBI" id="CHEBI:30616"/>
    </ligand>
</feature>
<evidence type="ECO:0000256" key="2">
    <source>
        <dbReference type="ARBA" id="ARBA00004479"/>
    </source>
</evidence>
<evidence type="ECO:0000256" key="14">
    <source>
        <dbReference type="ARBA" id="ARBA00022777"/>
    </source>
</evidence>
<comment type="subcellular location">
    <subcellularLocation>
        <location evidence="1">Cell membrane</location>
        <topology evidence="1">Single-pass membrane protein</topology>
    </subcellularLocation>
    <subcellularLocation>
        <location evidence="2">Membrane</location>
        <topology evidence="2">Single-pass type I membrane protein</topology>
    </subcellularLocation>
</comment>
<dbReference type="EMBL" id="KZ504112">
    <property type="protein sequence ID" value="PKU59440.1"/>
    <property type="molecule type" value="Genomic_DNA"/>
</dbReference>
<evidence type="ECO:0000256" key="19">
    <source>
        <dbReference type="ARBA" id="ARBA00023180"/>
    </source>
</evidence>
<evidence type="ECO:0000256" key="21">
    <source>
        <dbReference type="ARBA" id="ARBA00048679"/>
    </source>
</evidence>
<evidence type="ECO:0000256" key="23">
    <source>
        <dbReference type="SAM" id="Phobius"/>
    </source>
</evidence>
<dbReference type="PANTHER" id="PTHR48005:SF84">
    <property type="entry name" value="NON-SPECIFIC SERINE_THREONINE PROTEIN KINASE"/>
    <property type="match status" value="1"/>
</dbReference>
<evidence type="ECO:0000256" key="7">
    <source>
        <dbReference type="ARBA" id="ARBA00022553"/>
    </source>
</evidence>
<keyword evidence="13 22" id="KW-0547">Nucleotide-binding</keyword>
<keyword evidence="14" id="KW-0418">Kinase</keyword>
<dbReference type="Pfam" id="PF00069">
    <property type="entry name" value="Pkinase"/>
    <property type="match status" value="1"/>
</dbReference>
<dbReference type="FunFam" id="3.30.200.20:FF:000309">
    <property type="entry name" value="Leucine-rich repeat receptor protein kinase MSP1"/>
    <property type="match status" value="1"/>
</dbReference>
<dbReference type="SMART" id="SM00369">
    <property type="entry name" value="LRR_TYP"/>
    <property type="match status" value="9"/>
</dbReference>
<evidence type="ECO:0000256" key="5">
    <source>
        <dbReference type="ARBA" id="ARBA00022475"/>
    </source>
</evidence>
<evidence type="ECO:0000256" key="12">
    <source>
        <dbReference type="ARBA" id="ARBA00022737"/>
    </source>
</evidence>
<evidence type="ECO:0000313" key="26">
    <source>
        <dbReference type="Proteomes" id="UP000233837"/>
    </source>
</evidence>
<evidence type="ECO:0000256" key="13">
    <source>
        <dbReference type="ARBA" id="ARBA00022741"/>
    </source>
</evidence>
<keyword evidence="18 25" id="KW-0675">Receptor</keyword>
<sequence length="1155" mass="128203">MTRPGPEPQISMFVYCSVLLSIARYCSVLLGKNEKYRYVKTNTEQYQEKLGIASHGCSQTERGSLLNFRSNLTFSFNNTILTSWVTNDDCFKWEGISCDDNEFVAVLSLPINGLGGRISNSLASLSQLTQLNLSYNRLTGDLPTEILLLPSLVTLDVSFNHLSGELSRPPLGNYSLRVLNMSSNFFTGPFISLGNLARFLMVLNISNNNFFGPFPSSICSLSQELRAMDLSHNQFEGEIPPGLGSCLFLTEFQAGVNNLTGPIPKDLFDMTSLKILSLPFNLLSGILDGTLITKLLNLAILDLSSNLLSGELPASISQMPLLEQLILHDNQLNGVLPPELSNCTNLKILNLRYNNFNGNLAVVNFSSLSNLNKLDLGNNNFTGEIPKSLYSLKSLKALRLARNSLKGEIDPTMLELQALSYLSLSSDGLRNITTALQILKDCKKLTAMILAKNFFKEAMPTDDKWENRYFQNLQVLSLAGCKLTGQVPLWLFNLSKLLVLDLSDNHLTGPVPAWLGSLPYLFYLDLSGNLLSGEIPPQITGLHALMVDKFEFRIDQGFLDLPVFIRPEKGSGLQYNQLTELPPAIYLRNNTLHGTILPQIGQLKNLHVLDLSHNEFSGIIPVQLCNLTNLEKLDLSTNNLSGMIPSLLNSLHFLASFNVAYNNLEGPIPSGGQFDLFPISSYEGNTKLCGALLQNCSNQSRNEFPSNTKHMNKKIILSMAFGISFGGAFILIVSILIICYIMKAQKKGQNETKLKSNASSTRSAPNLPPSNSIFVMVPNPENSSTKNLVMSDILKATNNFDQESIIGSGGFGMVYKATLSDGSKLAIKRLSGEICLMERQFRAEVESLSSAQHKNLVCLQGYCKHGSSWLLIYSYMENGSLDYWLHERVDGNSVLDWPTRLKTAQGASRGLYYIHQTCEPHIVHRGIKSSNILLDEYFEAHVADFGLSRLILPYATHVTTEVVGTLGYIPPEYGQAWVATLRGDMYSFGVVLLELLTGRRPVELFKFKDSSGLVVWVNQMIHKGKQSQVFDLLLKGKGFEDQMLRVLDVACMCVRDNPLKRPTIGEVVVWLENSTFLGPMIAKKVDALKGKIDQFKSSMEEKFLTMRNRMESQFGGIEEMLMKLIKMQSKTPPVVPIAILNLESTWIPVAKSKGK</sequence>
<evidence type="ECO:0000256" key="8">
    <source>
        <dbReference type="ARBA" id="ARBA00022614"/>
    </source>
</evidence>
<gene>
    <name evidence="25" type="primary">PSYR1</name>
    <name evidence="25" type="ORF">MA16_Dca012768</name>
</gene>
<evidence type="ECO:0000313" key="25">
    <source>
        <dbReference type="EMBL" id="PKU59440.1"/>
    </source>
</evidence>
<keyword evidence="9" id="KW-0808">Transferase</keyword>
<dbReference type="SUPFAM" id="SSF52047">
    <property type="entry name" value="RNI-like"/>
    <property type="match status" value="1"/>
</dbReference>
<evidence type="ECO:0000256" key="16">
    <source>
        <dbReference type="ARBA" id="ARBA00022989"/>
    </source>
</evidence>
<evidence type="ECO:0000256" key="18">
    <source>
        <dbReference type="ARBA" id="ARBA00023170"/>
    </source>
</evidence>
<dbReference type="PROSITE" id="PS00107">
    <property type="entry name" value="PROTEIN_KINASE_ATP"/>
    <property type="match status" value="1"/>
</dbReference>
<feature type="transmembrane region" description="Helical" evidence="23">
    <location>
        <begin position="715"/>
        <end position="741"/>
    </location>
</feature>
<comment type="similarity">
    <text evidence="3">Belongs to the RLP family.</text>
</comment>
<keyword evidence="7" id="KW-0597">Phosphoprotein</keyword>
<dbReference type="Pfam" id="PF08263">
    <property type="entry name" value="LRRNT_2"/>
    <property type="match status" value="1"/>
</dbReference>
<keyword evidence="5" id="KW-1003">Cell membrane</keyword>
<dbReference type="PROSITE" id="PS51450">
    <property type="entry name" value="LRR"/>
    <property type="match status" value="3"/>
</dbReference>
<dbReference type="Gene3D" id="1.10.510.10">
    <property type="entry name" value="Transferase(Phosphotransferase) domain 1"/>
    <property type="match status" value="1"/>
</dbReference>
<dbReference type="InterPro" id="IPR013210">
    <property type="entry name" value="LRR_N_plant-typ"/>
</dbReference>
<dbReference type="PROSITE" id="PS50011">
    <property type="entry name" value="PROTEIN_KINASE_DOM"/>
    <property type="match status" value="1"/>
</dbReference>
<dbReference type="Proteomes" id="UP000233837">
    <property type="component" value="Unassembled WGS sequence"/>
</dbReference>
<dbReference type="GO" id="GO:0004674">
    <property type="term" value="F:protein serine/threonine kinase activity"/>
    <property type="evidence" value="ECO:0007669"/>
    <property type="project" value="UniProtKB-KW"/>
</dbReference>
<keyword evidence="11" id="KW-0732">Signal</keyword>
<keyword evidence="19" id="KW-0325">Glycoprotein</keyword>
<dbReference type="SUPFAM" id="SSF52058">
    <property type="entry name" value="L domain-like"/>
    <property type="match status" value="2"/>
</dbReference>
<dbReference type="Pfam" id="PF00560">
    <property type="entry name" value="LRR_1"/>
    <property type="match status" value="5"/>
</dbReference>
<keyword evidence="6" id="KW-0723">Serine/threonine-protein kinase</keyword>
<keyword evidence="10 23" id="KW-0812">Transmembrane</keyword>
<dbReference type="GO" id="GO:0005524">
    <property type="term" value="F:ATP binding"/>
    <property type="evidence" value="ECO:0007669"/>
    <property type="project" value="UniProtKB-UniRule"/>
</dbReference>
<evidence type="ECO:0000256" key="1">
    <source>
        <dbReference type="ARBA" id="ARBA00004162"/>
    </source>
</evidence>
<evidence type="ECO:0000256" key="9">
    <source>
        <dbReference type="ARBA" id="ARBA00022679"/>
    </source>
</evidence>
<dbReference type="PRINTS" id="PR00019">
    <property type="entry name" value="LEURICHRPT"/>
</dbReference>
<accession>A0A2I0V7Q1</accession>
<dbReference type="PANTHER" id="PTHR48005">
    <property type="entry name" value="LEUCINE RICH REPEAT KINASE 2"/>
    <property type="match status" value="1"/>
</dbReference>
<evidence type="ECO:0000256" key="4">
    <source>
        <dbReference type="ARBA" id="ARBA00012513"/>
    </source>
</evidence>
<evidence type="ECO:0000256" key="17">
    <source>
        <dbReference type="ARBA" id="ARBA00023136"/>
    </source>
</evidence>
<reference evidence="25 26" key="2">
    <citation type="journal article" date="2017" name="Nature">
        <title>The Apostasia genome and the evolution of orchids.</title>
        <authorList>
            <person name="Zhang G.Q."/>
            <person name="Liu K.W."/>
            <person name="Li Z."/>
            <person name="Lohaus R."/>
            <person name="Hsiao Y.Y."/>
            <person name="Niu S.C."/>
            <person name="Wang J.Y."/>
            <person name="Lin Y.C."/>
            <person name="Xu Q."/>
            <person name="Chen L.J."/>
            <person name="Yoshida K."/>
            <person name="Fujiwara S."/>
            <person name="Wang Z.W."/>
            <person name="Zhang Y.Q."/>
            <person name="Mitsuda N."/>
            <person name="Wang M."/>
            <person name="Liu G.H."/>
            <person name="Pecoraro L."/>
            <person name="Huang H.X."/>
            <person name="Xiao X.J."/>
            <person name="Lin M."/>
            <person name="Wu X.Y."/>
            <person name="Wu W.L."/>
            <person name="Chen Y.Y."/>
            <person name="Chang S.B."/>
            <person name="Sakamoto S."/>
            <person name="Ohme-Takagi M."/>
            <person name="Yagi M."/>
            <person name="Zeng S.J."/>
            <person name="Shen C.Y."/>
            <person name="Yeh C.M."/>
            <person name="Luo Y.B."/>
            <person name="Tsai W.C."/>
            <person name="Van de Peer Y."/>
            <person name="Liu Z.J."/>
        </authorList>
    </citation>
    <scope>NUCLEOTIDE SEQUENCE [LARGE SCALE GENOMIC DNA]</scope>
    <source>
        <tissue evidence="25">The whole plant</tissue>
    </source>
</reference>
<dbReference type="Gene3D" id="3.30.200.20">
    <property type="entry name" value="Phosphorylase Kinase, domain 1"/>
    <property type="match status" value="1"/>
</dbReference>
<organism evidence="25 26">
    <name type="scientific">Dendrobium catenatum</name>
    <dbReference type="NCBI Taxonomy" id="906689"/>
    <lineage>
        <taxon>Eukaryota</taxon>
        <taxon>Viridiplantae</taxon>
        <taxon>Streptophyta</taxon>
        <taxon>Embryophyta</taxon>
        <taxon>Tracheophyta</taxon>
        <taxon>Spermatophyta</taxon>
        <taxon>Magnoliopsida</taxon>
        <taxon>Liliopsida</taxon>
        <taxon>Asparagales</taxon>
        <taxon>Orchidaceae</taxon>
        <taxon>Epidendroideae</taxon>
        <taxon>Malaxideae</taxon>
        <taxon>Dendrobiinae</taxon>
        <taxon>Dendrobium</taxon>
    </lineage>
</organism>
<keyword evidence="26" id="KW-1185">Reference proteome</keyword>
<dbReference type="FunFam" id="1.10.510.10:FF:000309">
    <property type="entry name" value="Leucine-rich repeat receptor-like protein kinase"/>
    <property type="match status" value="1"/>
</dbReference>
<dbReference type="InterPro" id="IPR003591">
    <property type="entry name" value="Leu-rich_rpt_typical-subtyp"/>
</dbReference>
<keyword evidence="16 23" id="KW-1133">Transmembrane helix</keyword>
<dbReference type="InterPro" id="IPR051420">
    <property type="entry name" value="Ser_Thr_Kinases_DiverseReg"/>
</dbReference>
<dbReference type="EC" id="2.7.11.1" evidence="4"/>
<protein>
    <recommendedName>
        <fullName evidence="4">non-specific serine/threonine protein kinase</fullName>
        <ecNumber evidence="4">2.7.11.1</ecNumber>
    </recommendedName>
</protein>
<dbReference type="InterPro" id="IPR001611">
    <property type="entry name" value="Leu-rich_rpt"/>
</dbReference>
<dbReference type="SUPFAM" id="SSF56112">
    <property type="entry name" value="Protein kinase-like (PK-like)"/>
    <property type="match status" value="1"/>
</dbReference>
<keyword evidence="15 22" id="KW-0067">ATP-binding</keyword>
<evidence type="ECO:0000256" key="22">
    <source>
        <dbReference type="PROSITE-ProRule" id="PRU10141"/>
    </source>
</evidence>
<dbReference type="Pfam" id="PF13855">
    <property type="entry name" value="LRR_8"/>
    <property type="match status" value="3"/>
</dbReference>
<dbReference type="FunFam" id="3.80.10.10:FF:000129">
    <property type="entry name" value="Leucine-rich repeat receptor-like kinase"/>
    <property type="match status" value="1"/>
</dbReference>
<comment type="catalytic activity">
    <reaction evidence="21">
        <text>L-seryl-[protein] + ATP = O-phospho-L-seryl-[protein] + ADP + H(+)</text>
        <dbReference type="Rhea" id="RHEA:17989"/>
        <dbReference type="Rhea" id="RHEA-COMP:9863"/>
        <dbReference type="Rhea" id="RHEA-COMP:11604"/>
        <dbReference type="ChEBI" id="CHEBI:15378"/>
        <dbReference type="ChEBI" id="CHEBI:29999"/>
        <dbReference type="ChEBI" id="CHEBI:30616"/>
        <dbReference type="ChEBI" id="CHEBI:83421"/>
        <dbReference type="ChEBI" id="CHEBI:456216"/>
        <dbReference type="EC" id="2.7.11.1"/>
    </reaction>
</comment>